<dbReference type="InterPro" id="IPR044068">
    <property type="entry name" value="CB"/>
</dbReference>
<organism evidence="8 9">
    <name type="scientific">Morganella morganii</name>
    <name type="common">Proteus morganii</name>
    <dbReference type="NCBI Taxonomy" id="582"/>
    <lineage>
        <taxon>Bacteria</taxon>
        <taxon>Pseudomonadati</taxon>
        <taxon>Pseudomonadota</taxon>
        <taxon>Gammaproteobacteria</taxon>
        <taxon>Enterobacterales</taxon>
        <taxon>Morganellaceae</taxon>
        <taxon>Morganella</taxon>
    </lineage>
</organism>
<dbReference type="InterPro" id="IPR050090">
    <property type="entry name" value="Tyrosine_recombinase_XerCD"/>
</dbReference>
<reference evidence="8" key="1">
    <citation type="submission" date="2022-08" db="EMBL/GenBank/DDBJ databases">
        <authorList>
            <person name="Dale J.L."/>
        </authorList>
    </citation>
    <scope>NUCLEOTIDE SEQUENCE</scope>
    <source>
        <strain evidence="8">2022EL-00758</strain>
    </source>
</reference>
<dbReference type="CDD" id="cd00800">
    <property type="entry name" value="INT_Lambda_C"/>
    <property type="match status" value="1"/>
</dbReference>
<dbReference type="Gene3D" id="1.10.150.130">
    <property type="match status" value="1"/>
</dbReference>
<sequence>MAARPRSHNIIVPNLYCKLDKRNNKTYWQYKHPLTGKFHSLGTDEKEAKEVAIQANMIIAEQQTKQILSINDRLSGIKNARHGISVSVWLDKYLEIQNERVREGELKPNSLKQKNKPVNLFREYCGMLKLKDITALEIAEITDQVKAAGHNRMAQVVRMVLINVFKEAQHAGHVPPGYNPAQATKQPRNRIKRERLSLEEWQAIFSQAEDYPHYLRCGMLLAVVTGQRLGDISDMKFSDVWDDMLHIEQEKTGVKLAIPLSLRCQAIGMSLREVITFCRDRVVSKYLVHYQHTTSQAQKGEKVTANTLTTTFRKARDKCGIKWEEGTAPTFHEMRSLSERLYRQQGINTKNLLGHKNQQQTDKYHDDRGKDWIKVLI</sequence>
<feature type="domain" description="Core-binding (CB)" evidence="7">
    <location>
        <begin position="84"/>
        <end position="169"/>
    </location>
</feature>
<dbReference type="PANTHER" id="PTHR30349">
    <property type="entry name" value="PHAGE INTEGRASE-RELATED"/>
    <property type="match status" value="1"/>
</dbReference>
<dbReference type="InterPro" id="IPR013762">
    <property type="entry name" value="Integrase-like_cat_sf"/>
</dbReference>
<dbReference type="Gene3D" id="3.30.160.60">
    <property type="entry name" value="Classic Zinc Finger"/>
    <property type="match status" value="1"/>
</dbReference>
<dbReference type="EMBL" id="JAPNMI010000006">
    <property type="protein sequence ID" value="MCY0790421.1"/>
    <property type="molecule type" value="Genomic_DNA"/>
</dbReference>
<keyword evidence="3 5" id="KW-0238">DNA-binding</keyword>
<dbReference type="InterPro" id="IPR002104">
    <property type="entry name" value="Integrase_catalytic"/>
</dbReference>
<dbReference type="RefSeq" id="WP_267785549.1">
    <property type="nucleotide sequence ID" value="NZ_JAPNMI010000006.1"/>
</dbReference>
<evidence type="ECO:0000256" key="2">
    <source>
        <dbReference type="ARBA" id="ARBA00022908"/>
    </source>
</evidence>
<evidence type="ECO:0000256" key="5">
    <source>
        <dbReference type="PROSITE-ProRule" id="PRU01248"/>
    </source>
</evidence>
<evidence type="ECO:0000259" key="7">
    <source>
        <dbReference type="PROSITE" id="PS51900"/>
    </source>
</evidence>
<dbReference type="AlphaFoldDB" id="A0A9Q4GRY5"/>
<dbReference type="SUPFAM" id="SSF54171">
    <property type="entry name" value="DNA-binding domain"/>
    <property type="match status" value="1"/>
</dbReference>
<evidence type="ECO:0000256" key="1">
    <source>
        <dbReference type="ARBA" id="ARBA00008857"/>
    </source>
</evidence>
<dbReference type="InterPro" id="IPR016177">
    <property type="entry name" value="DNA-bd_dom_sf"/>
</dbReference>
<gene>
    <name evidence="8" type="ORF">N0392_12085</name>
</gene>
<proteinExistence type="inferred from homology"/>
<dbReference type="PROSITE" id="PS51900">
    <property type="entry name" value="CB"/>
    <property type="match status" value="1"/>
</dbReference>
<dbReference type="SUPFAM" id="SSF56349">
    <property type="entry name" value="DNA breaking-rejoining enzymes"/>
    <property type="match status" value="1"/>
</dbReference>
<evidence type="ECO:0000313" key="8">
    <source>
        <dbReference type="EMBL" id="MCY0790421.1"/>
    </source>
</evidence>
<evidence type="ECO:0000256" key="3">
    <source>
        <dbReference type="ARBA" id="ARBA00023125"/>
    </source>
</evidence>
<dbReference type="InterPro" id="IPR015094">
    <property type="entry name" value="Integrase_lambda-typ_DNA-bd_N"/>
</dbReference>
<comment type="similarity">
    <text evidence="1">Belongs to the 'phage' integrase family.</text>
</comment>
<dbReference type="GO" id="GO:0006310">
    <property type="term" value="P:DNA recombination"/>
    <property type="evidence" value="ECO:0007669"/>
    <property type="project" value="UniProtKB-KW"/>
</dbReference>
<feature type="domain" description="Tyr recombinase" evidence="6">
    <location>
        <begin position="191"/>
        <end position="377"/>
    </location>
</feature>
<dbReference type="PANTHER" id="PTHR30349:SF64">
    <property type="entry name" value="PROPHAGE INTEGRASE INTD-RELATED"/>
    <property type="match status" value="1"/>
</dbReference>
<dbReference type="InterPro" id="IPR011010">
    <property type="entry name" value="DNA_brk_join_enz"/>
</dbReference>
<dbReference type="Pfam" id="PF00589">
    <property type="entry name" value="Phage_integrase"/>
    <property type="match status" value="1"/>
</dbReference>
<dbReference type="GO" id="GO:0003677">
    <property type="term" value="F:DNA binding"/>
    <property type="evidence" value="ECO:0007669"/>
    <property type="project" value="UniProtKB-UniRule"/>
</dbReference>
<evidence type="ECO:0000313" key="9">
    <source>
        <dbReference type="Proteomes" id="UP001076655"/>
    </source>
</evidence>
<keyword evidence="4" id="KW-0233">DNA recombination</keyword>
<dbReference type="GO" id="GO:0008907">
    <property type="term" value="F:integrase activity"/>
    <property type="evidence" value="ECO:0007669"/>
    <property type="project" value="InterPro"/>
</dbReference>
<keyword evidence="2" id="KW-0229">DNA integration</keyword>
<accession>A0A9Q4GRY5</accession>
<protein>
    <submittedName>
        <fullName evidence="8">Site-specific integrase</fullName>
    </submittedName>
</protein>
<dbReference type="InterPro" id="IPR010998">
    <property type="entry name" value="Integrase_recombinase_N"/>
</dbReference>
<evidence type="ECO:0000259" key="6">
    <source>
        <dbReference type="PROSITE" id="PS51898"/>
    </source>
</evidence>
<dbReference type="Gene3D" id="1.10.443.10">
    <property type="entry name" value="Intergrase catalytic core"/>
    <property type="match status" value="1"/>
</dbReference>
<dbReference type="Proteomes" id="UP001076655">
    <property type="component" value="Unassembled WGS sequence"/>
</dbReference>
<evidence type="ECO:0000256" key="4">
    <source>
        <dbReference type="ARBA" id="ARBA00023172"/>
    </source>
</evidence>
<dbReference type="PROSITE" id="PS51898">
    <property type="entry name" value="TYR_RECOMBINASE"/>
    <property type="match status" value="1"/>
</dbReference>
<name>A0A9Q4GRY5_MORMO</name>
<dbReference type="Pfam" id="PF09003">
    <property type="entry name" value="Arm-DNA-bind_1"/>
    <property type="match status" value="1"/>
</dbReference>
<comment type="caution">
    <text evidence="8">The sequence shown here is derived from an EMBL/GenBank/DDBJ whole genome shotgun (WGS) entry which is preliminary data.</text>
</comment>